<sequence length="83" mass="8811">MGGLVGFFINLAVENVAGTKFVITSNLMLDIKFMYALGSFATINLGLTLFSAIISPAMAGSDHNNKLSCTLSGPFFNEIETDS</sequence>
<protein>
    <submittedName>
        <fullName evidence="2">Uncharacterized protein</fullName>
    </submittedName>
</protein>
<comment type="caution">
    <text evidence="2">The sequence shown here is derived from an EMBL/GenBank/DDBJ whole genome shotgun (WGS) entry which is preliminary data.</text>
</comment>
<proteinExistence type="predicted"/>
<keyword evidence="1" id="KW-0812">Transmembrane</keyword>
<reference evidence="2 3" key="1">
    <citation type="submission" date="2024-01" db="EMBL/GenBank/DDBJ databases">
        <title>Genome assemblies of Stephania.</title>
        <authorList>
            <person name="Yang L."/>
        </authorList>
    </citation>
    <scope>NUCLEOTIDE SEQUENCE [LARGE SCALE GENOMIC DNA]</scope>
    <source>
        <strain evidence="2">YNDBR</strain>
        <tissue evidence="2">Leaf</tissue>
    </source>
</reference>
<keyword evidence="1" id="KW-0472">Membrane</keyword>
<organism evidence="2 3">
    <name type="scientific">Stephania yunnanensis</name>
    <dbReference type="NCBI Taxonomy" id="152371"/>
    <lineage>
        <taxon>Eukaryota</taxon>
        <taxon>Viridiplantae</taxon>
        <taxon>Streptophyta</taxon>
        <taxon>Embryophyta</taxon>
        <taxon>Tracheophyta</taxon>
        <taxon>Spermatophyta</taxon>
        <taxon>Magnoliopsida</taxon>
        <taxon>Ranunculales</taxon>
        <taxon>Menispermaceae</taxon>
        <taxon>Menispermoideae</taxon>
        <taxon>Cissampelideae</taxon>
        <taxon>Stephania</taxon>
    </lineage>
</organism>
<gene>
    <name evidence="2" type="ORF">Syun_001229</name>
</gene>
<evidence type="ECO:0000313" key="3">
    <source>
        <dbReference type="Proteomes" id="UP001420932"/>
    </source>
</evidence>
<accession>A0AAP0Q7J3</accession>
<evidence type="ECO:0000256" key="1">
    <source>
        <dbReference type="SAM" id="Phobius"/>
    </source>
</evidence>
<keyword evidence="3" id="KW-1185">Reference proteome</keyword>
<name>A0AAP0Q7J3_9MAGN</name>
<evidence type="ECO:0000313" key="2">
    <source>
        <dbReference type="EMBL" id="KAK9169089.1"/>
    </source>
</evidence>
<dbReference type="Proteomes" id="UP001420932">
    <property type="component" value="Unassembled WGS sequence"/>
</dbReference>
<keyword evidence="1" id="KW-1133">Transmembrane helix</keyword>
<dbReference type="AlphaFoldDB" id="A0AAP0Q7J3"/>
<feature type="transmembrane region" description="Helical" evidence="1">
    <location>
        <begin position="33"/>
        <end position="54"/>
    </location>
</feature>
<dbReference type="EMBL" id="JBBNAF010000001">
    <property type="protein sequence ID" value="KAK9169089.1"/>
    <property type="molecule type" value="Genomic_DNA"/>
</dbReference>